<evidence type="ECO:0000313" key="1">
    <source>
        <dbReference type="EMBL" id="PWN47907.1"/>
    </source>
</evidence>
<name>A0ACD0NQ49_9BASI</name>
<accession>A0ACD0NQ49</accession>
<dbReference type="Proteomes" id="UP000245626">
    <property type="component" value="Unassembled WGS sequence"/>
</dbReference>
<gene>
    <name evidence="1" type="ORF">IE53DRAFT_389937</name>
</gene>
<protein>
    <submittedName>
        <fullName evidence="1">Uncharacterized protein</fullName>
    </submittedName>
</protein>
<proteinExistence type="predicted"/>
<sequence>MEDGRPLSISSFSSFHLSSDACFPHHPVPSSNLRTRAGWHLLSPLLSPTVGSCYHFLPIRPPPHHFIPSFSLRLALDPSRTCMPFVHPCTSLATRSRPPTQSTSFDSNPSTATRMRSRLIRSRVHLISQSMRKERKEGPQRIQIRIPTRIRLSTIHQNHDADRRADHEMKEGPFKSQTWPCLNSVEKGRKGAQV</sequence>
<evidence type="ECO:0000313" key="2">
    <source>
        <dbReference type="Proteomes" id="UP000245626"/>
    </source>
</evidence>
<reference evidence="1 2" key="1">
    <citation type="journal article" date="2018" name="Mol. Biol. Evol.">
        <title>Broad Genomic Sampling Reveals a Smut Pathogenic Ancestry of the Fungal Clade Ustilaginomycotina.</title>
        <authorList>
            <person name="Kijpornyongpan T."/>
            <person name="Mondo S.J."/>
            <person name="Barry K."/>
            <person name="Sandor L."/>
            <person name="Lee J."/>
            <person name="Lipzen A."/>
            <person name="Pangilinan J."/>
            <person name="LaButti K."/>
            <person name="Hainaut M."/>
            <person name="Henrissat B."/>
            <person name="Grigoriev I.V."/>
            <person name="Spatafora J.W."/>
            <person name="Aime M.C."/>
        </authorList>
    </citation>
    <scope>NUCLEOTIDE SEQUENCE [LARGE SCALE GENOMIC DNA]</scope>
    <source>
        <strain evidence="1 2">SA 807</strain>
    </source>
</reference>
<keyword evidence="2" id="KW-1185">Reference proteome</keyword>
<dbReference type="EMBL" id="KZ820311">
    <property type="protein sequence ID" value="PWN47907.1"/>
    <property type="molecule type" value="Genomic_DNA"/>
</dbReference>
<organism evidence="1 2">
    <name type="scientific">Violaceomyces palustris</name>
    <dbReference type="NCBI Taxonomy" id="1673888"/>
    <lineage>
        <taxon>Eukaryota</taxon>
        <taxon>Fungi</taxon>
        <taxon>Dikarya</taxon>
        <taxon>Basidiomycota</taxon>
        <taxon>Ustilaginomycotina</taxon>
        <taxon>Ustilaginomycetes</taxon>
        <taxon>Violaceomycetales</taxon>
        <taxon>Violaceomycetaceae</taxon>
        <taxon>Violaceomyces</taxon>
    </lineage>
</organism>